<dbReference type="GO" id="GO:0035243">
    <property type="term" value="F:protein-arginine omega-N symmetric methyltransferase activity"/>
    <property type="evidence" value="ECO:0007669"/>
    <property type="project" value="TreeGrafter"/>
</dbReference>
<keyword evidence="1 3" id="KW-0489">Methyltransferase</keyword>
<sequence>MSSSTIDFLERLQAAHGGSIPFDRWMQEALYHPQYGYYTANIRDIGRGGDFTTWPVMRRNLSRAIARWARSHQPRGKWHLIEIGAGTGALGADVWKALGWFGRPQLHIVDVSPVLRAAQKKVLPRGTRWHDSLADALAACNGEAVIYSNELVDAFPCRVFQKQDDRWRELSLSIGGSRWIEHWTESATLPDSTAITHPWPDGQRVETQEAFRQWYETWRPLWKAGAMLVIDYGEEVAELYHRRLRGSLRAYAHHQRLEGPQAYLGFGKRDLTVDVNFTDLRHWLRAPGPTQTLAQFLSAQGQPVELGDAGEAFKVLETSPHA</sequence>
<dbReference type="AlphaFoldDB" id="A0A146GCW7"/>
<dbReference type="InterPro" id="IPR029063">
    <property type="entry name" value="SAM-dependent_MTases_sf"/>
</dbReference>
<evidence type="ECO:0000313" key="3">
    <source>
        <dbReference type="EMBL" id="GAT34527.1"/>
    </source>
</evidence>
<accession>A0A146GCW7</accession>
<gene>
    <name evidence="3" type="ORF">TSACC_22952</name>
</gene>
<dbReference type="GO" id="GO:0032259">
    <property type="term" value="P:methylation"/>
    <property type="evidence" value="ECO:0007669"/>
    <property type="project" value="UniProtKB-KW"/>
</dbReference>
<dbReference type="PANTHER" id="PTHR12049:SF7">
    <property type="entry name" value="PROTEIN ARGININE METHYLTRANSFERASE NDUFAF7, MITOCHONDRIAL"/>
    <property type="match status" value="1"/>
</dbReference>
<proteinExistence type="predicted"/>
<reference evidence="4" key="1">
    <citation type="journal article" date="2017" name="Genome Announc.">
        <title>Draft Genome Sequence of Terrimicrobium sacchariphilum NM-5T, a Facultative Anaerobic Soil Bacterium of the Class Spartobacteria.</title>
        <authorList>
            <person name="Qiu Y.L."/>
            <person name="Tourlousse D.M."/>
            <person name="Matsuura N."/>
            <person name="Ohashi A."/>
            <person name="Sekiguchi Y."/>
        </authorList>
    </citation>
    <scope>NUCLEOTIDE SEQUENCE [LARGE SCALE GENOMIC DNA]</scope>
    <source>
        <strain evidence="4">NM-5</strain>
    </source>
</reference>
<comment type="caution">
    <text evidence="3">The sequence shown here is derived from an EMBL/GenBank/DDBJ whole genome shotgun (WGS) entry which is preliminary data.</text>
</comment>
<dbReference type="PANTHER" id="PTHR12049">
    <property type="entry name" value="PROTEIN ARGININE METHYLTRANSFERASE NDUFAF7, MITOCHONDRIAL"/>
    <property type="match status" value="1"/>
</dbReference>
<keyword evidence="4" id="KW-1185">Reference proteome</keyword>
<dbReference type="InterPro" id="IPR038375">
    <property type="entry name" value="NDUFAF7_sf"/>
</dbReference>
<dbReference type="Pfam" id="PF02636">
    <property type="entry name" value="Methyltransf_28"/>
    <property type="match status" value="1"/>
</dbReference>
<keyword evidence="2 3" id="KW-0808">Transferase</keyword>
<dbReference type="InParanoid" id="A0A146GCW7"/>
<dbReference type="RefSeq" id="WP_075080148.1">
    <property type="nucleotide sequence ID" value="NZ_BDCO01000002.1"/>
</dbReference>
<protein>
    <submittedName>
        <fullName evidence="3">SAM-dependent methyltransferase, MidA family</fullName>
    </submittedName>
</protein>
<dbReference type="EMBL" id="BDCO01000002">
    <property type="protein sequence ID" value="GAT34527.1"/>
    <property type="molecule type" value="Genomic_DNA"/>
</dbReference>
<dbReference type="InterPro" id="IPR003788">
    <property type="entry name" value="NDUFAF7"/>
</dbReference>
<dbReference type="SUPFAM" id="SSF53335">
    <property type="entry name" value="S-adenosyl-L-methionine-dependent methyltransferases"/>
    <property type="match status" value="1"/>
</dbReference>
<evidence type="ECO:0000256" key="1">
    <source>
        <dbReference type="ARBA" id="ARBA00022603"/>
    </source>
</evidence>
<name>A0A146GCW7_TERSA</name>
<dbReference type="OrthoDB" id="9794208at2"/>
<dbReference type="Gene3D" id="3.40.50.12710">
    <property type="match status" value="1"/>
</dbReference>
<evidence type="ECO:0000313" key="4">
    <source>
        <dbReference type="Proteomes" id="UP000076023"/>
    </source>
</evidence>
<organism evidence="3 4">
    <name type="scientific">Terrimicrobium sacchariphilum</name>
    <dbReference type="NCBI Taxonomy" id="690879"/>
    <lineage>
        <taxon>Bacteria</taxon>
        <taxon>Pseudomonadati</taxon>
        <taxon>Verrucomicrobiota</taxon>
        <taxon>Terrimicrobiia</taxon>
        <taxon>Terrimicrobiales</taxon>
        <taxon>Terrimicrobiaceae</taxon>
        <taxon>Terrimicrobium</taxon>
    </lineage>
</organism>
<dbReference type="STRING" id="690879.TSACC_22952"/>
<dbReference type="Proteomes" id="UP000076023">
    <property type="component" value="Unassembled WGS sequence"/>
</dbReference>
<evidence type="ECO:0000256" key="2">
    <source>
        <dbReference type="ARBA" id="ARBA00022679"/>
    </source>
</evidence>